<sequence>MADLEPETQPSEAAGEAPADANATKTGSDKASELESAQIEVTERKLTLSDIKALPEDVDEDGFVSIWNVASTTCAKDTAQARELAAKMLCFLCKKKCDFVVTSTNNAQYLDEWFERDTKILYDWKPESELVDVVSQHAEVPYEAFLSFLSNQKFSPDSKYTATRAARVEWFQQMWCVG</sequence>
<gene>
    <name evidence="2" type="ORF">Poly41_00710</name>
</gene>
<accession>A0A5C6E3K1</accession>
<name>A0A5C6E3K1_9BACT</name>
<dbReference type="EMBL" id="SJPV01000001">
    <property type="protein sequence ID" value="TWU41779.1"/>
    <property type="molecule type" value="Genomic_DNA"/>
</dbReference>
<keyword evidence="3" id="KW-1185">Reference proteome</keyword>
<evidence type="ECO:0000313" key="3">
    <source>
        <dbReference type="Proteomes" id="UP000319143"/>
    </source>
</evidence>
<dbReference type="AlphaFoldDB" id="A0A5C6E3K1"/>
<organism evidence="2 3">
    <name type="scientific">Novipirellula artificiosorum</name>
    <dbReference type="NCBI Taxonomy" id="2528016"/>
    <lineage>
        <taxon>Bacteria</taxon>
        <taxon>Pseudomonadati</taxon>
        <taxon>Planctomycetota</taxon>
        <taxon>Planctomycetia</taxon>
        <taxon>Pirellulales</taxon>
        <taxon>Pirellulaceae</taxon>
        <taxon>Novipirellula</taxon>
    </lineage>
</organism>
<reference evidence="2 3" key="1">
    <citation type="submission" date="2019-02" db="EMBL/GenBank/DDBJ databases">
        <title>Deep-cultivation of Planctomycetes and their phenomic and genomic characterization uncovers novel biology.</title>
        <authorList>
            <person name="Wiegand S."/>
            <person name="Jogler M."/>
            <person name="Boedeker C."/>
            <person name="Pinto D."/>
            <person name="Vollmers J."/>
            <person name="Rivas-Marin E."/>
            <person name="Kohn T."/>
            <person name="Peeters S.H."/>
            <person name="Heuer A."/>
            <person name="Rast P."/>
            <person name="Oberbeckmann S."/>
            <person name="Bunk B."/>
            <person name="Jeske O."/>
            <person name="Meyerdierks A."/>
            <person name="Storesund J.E."/>
            <person name="Kallscheuer N."/>
            <person name="Luecker S."/>
            <person name="Lage O.M."/>
            <person name="Pohl T."/>
            <person name="Merkel B.J."/>
            <person name="Hornburger P."/>
            <person name="Mueller R.-W."/>
            <person name="Bruemmer F."/>
            <person name="Labrenz M."/>
            <person name="Spormann A.M."/>
            <person name="Op Den Camp H."/>
            <person name="Overmann J."/>
            <person name="Amann R."/>
            <person name="Jetten M.S.M."/>
            <person name="Mascher T."/>
            <person name="Medema M.H."/>
            <person name="Devos D.P."/>
            <person name="Kaster A.-K."/>
            <person name="Ovreas L."/>
            <person name="Rohde M."/>
            <person name="Galperin M.Y."/>
            <person name="Jogler C."/>
        </authorList>
    </citation>
    <scope>NUCLEOTIDE SEQUENCE [LARGE SCALE GENOMIC DNA]</scope>
    <source>
        <strain evidence="2 3">Poly41</strain>
    </source>
</reference>
<dbReference type="OrthoDB" id="266475at2"/>
<proteinExistence type="predicted"/>
<evidence type="ECO:0000313" key="2">
    <source>
        <dbReference type="EMBL" id="TWU41779.1"/>
    </source>
</evidence>
<protein>
    <submittedName>
        <fullName evidence="2">Uncharacterized protein</fullName>
    </submittedName>
</protein>
<comment type="caution">
    <text evidence="2">The sequence shown here is derived from an EMBL/GenBank/DDBJ whole genome shotgun (WGS) entry which is preliminary data.</text>
</comment>
<feature type="region of interest" description="Disordered" evidence="1">
    <location>
        <begin position="1"/>
        <end position="38"/>
    </location>
</feature>
<dbReference type="RefSeq" id="WP_146523955.1">
    <property type="nucleotide sequence ID" value="NZ_SJPV01000001.1"/>
</dbReference>
<dbReference type="Proteomes" id="UP000319143">
    <property type="component" value="Unassembled WGS sequence"/>
</dbReference>
<evidence type="ECO:0000256" key="1">
    <source>
        <dbReference type="SAM" id="MobiDB-lite"/>
    </source>
</evidence>
<feature type="compositionally biased region" description="Low complexity" evidence="1">
    <location>
        <begin position="13"/>
        <end position="23"/>
    </location>
</feature>